<dbReference type="RefSeq" id="WP_060180801.1">
    <property type="nucleotide sequence ID" value="NZ_MQUR01000100.1"/>
</dbReference>
<keyword evidence="1" id="KW-0472">Membrane</keyword>
<dbReference type="Proteomes" id="UP000187151">
    <property type="component" value="Unassembled WGS sequence"/>
</dbReference>
<evidence type="ECO:0000313" key="3">
    <source>
        <dbReference type="Proteomes" id="UP000187151"/>
    </source>
</evidence>
<keyword evidence="1" id="KW-0812">Transmembrane</keyword>
<feature type="transmembrane region" description="Helical" evidence="1">
    <location>
        <begin position="28"/>
        <end position="46"/>
    </location>
</feature>
<comment type="caution">
    <text evidence="2">The sequence shown here is derived from an EMBL/GenBank/DDBJ whole genome shotgun (WGS) entry which is preliminary data.</text>
</comment>
<reference evidence="2 3" key="1">
    <citation type="submission" date="2016-01" db="EMBL/GenBank/DDBJ databases">
        <title>Streptomyces amritsarensis strain MTCC 11845 genome sequencing and assembly.</title>
        <authorList>
            <person name="Sharma D."/>
            <person name="Nair G.R."/>
            <person name="Kaur G."/>
            <person name="Manhas R.K."/>
            <person name="Mayilraj S."/>
        </authorList>
    </citation>
    <scope>NUCLEOTIDE SEQUENCE [LARGE SCALE GENOMIC DNA]</scope>
    <source>
        <strain evidence="2 3">MTCC 11845</strain>
    </source>
</reference>
<evidence type="ECO:0000313" key="2">
    <source>
        <dbReference type="EMBL" id="OLZ55812.1"/>
    </source>
</evidence>
<dbReference type="EMBL" id="MQUR01000100">
    <property type="protein sequence ID" value="OLZ55812.1"/>
    <property type="molecule type" value="Genomic_DNA"/>
</dbReference>
<sequence>MNIPASVAAPGIALSVLAEIIGGGAPWPAVVVAVTTGCVALTRTALGYRLRSKAVAKVEPADVPELFKAMRADGDGTGRGAGTD</sequence>
<gene>
    <name evidence="2" type="ORF">AVW11_29880</name>
</gene>
<protein>
    <submittedName>
        <fullName evidence="2">Uncharacterized protein</fullName>
    </submittedName>
</protein>
<keyword evidence="3" id="KW-1185">Reference proteome</keyword>
<name>A0ABX3FU72_9ACTN</name>
<evidence type="ECO:0000256" key="1">
    <source>
        <dbReference type="SAM" id="Phobius"/>
    </source>
</evidence>
<proteinExistence type="predicted"/>
<accession>A0ABX3FU72</accession>
<keyword evidence="1" id="KW-1133">Transmembrane helix</keyword>
<organism evidence="2 3">
    <name type="scientific">Streptomyces amritsarensis</name>
    <dbReference type="NCBI Taxonomy" id="681158"/>
    <lineage>
        <taxon>Bacteria</taxon>
        <taxon>Bacillati</taxon>
        <taxon>Actinomycetota</taxon>
        <taxon>Actinomycetes</taxon>
        <taxon>Kitasatosporales</taxon>
        <taxon>Streptomycetaceae</taxon>
        <taxon>Streptomyces</taxon>
    </lineage>
</organism>